<sequence>MKILRYLLSIRAVGGITAQRVIQRSVQHFESLDGPPFLPFITLGFGTPAQQISGILDTGSSDTIIPEAGSAVCKLKTQQCTAPARVIRGQFDPKAACDFKRLDRQHFNASFGGGDQYDGEFIETTVTLGDVGQGRIPNAQVALATHSNPQHEAPQVPVFGLGPQLLEATATTYENLPKKMKSTRVTKSQAYSIVLNSTPFANGSIFFGGIDRSKFDGELKEVPLERDIQGNIPQFVVKMSSLHLDLGARGKSNATDLQRARERVRRIRWKRSIKTLDWNKMNALYSEKKEKNIIERKIMVGYGESKSSIATNASTMTSITRGNNGGNDCITKKDEESSQKIDNNGGIAGSKIDLGLDSRDGFTLMDTGGVFIALPPPVLSSMANALSTTFSKDSFGPVECNRLTGDSALIMRFNGDTVEARVPLANMRISDALVDPALTSRGLCLLGVTPTRAGDTNTATLPFFAAVYTVFDMENNRLLFAQAKGDPSAPSCQLEEFP</sequence>
<keyword evidence="2" id="KW-1185">Reference proteome</keyword>
<reference evidence="1" key="1">
    <citation type="submission" date="2022-07" db="EMBL/GenBank/DDBJ databases">
        <title>Genome Sequence of Lecanicillium saksenae.</title>
        <authorList>
            <person name="Buettner E."/>
        </authorList>
    </citation>
    <scope>NUCLEOTIDE SEQUENCE</scope>
    <source>
        <strain evidence="1">VT-O1</strain>
    </source>
</reference>
<gene>
    <name evidence="1" type="ORF">NLG97_g2127</name>
</gene>
<name>A0ACC1R319_9HYPO</name>
<dbReference type="EMBL" id="JANAKD010000135">
    <property type="protein sequence ID" value="KAJ3497141.1"/>
    <property type="molecule type" value="Genomic_DNA"/>
</dbReference>
<proteinExistence type="predicted"/>
<comment type="caution">
    <text evidence="1">The sequence shown here is derived from an EMBL/GenBank/DDBJ whole genome shotgun (WGS) entry which is preliminary data.</text>
</comment>
<organism evidence="1 2">
    <name type="scientific">Lecanicillium saksenae</name>
    <dbReference type="NCBI Taxonomy" id="468837"/>
    <lineage>
        <taxon>Eukaryota</taxon>
        <taxon>Fungi</taxon>
        <taxon>Dikarya</taxon>
        <taxon>Ascomycota</taxon>
        <taxon>Pezizomycotina</taxon>
        <taxon>Sordariomycetes</taxon>
        <taxon>Hypocreomycetidae</taxon>
        <taxon>Hypocreales</taxon>
        <taxon>Cordycipitaceae</taxon>
        <taxon>Lecanicillium</taxon>
    </lineage>
</organism>
<dbReference type="Proteomes" id="UP001148737">
    <property type="component" value="Unassembled WGS sequence"/>
</dbReference>
<protein>
    <submittedName>
        <fullName evidence="1">Uncharacterized protein</fullName>
    </submittedName>
</protein>
<evidence type="ECO:0000313" key="2">
    <source>
        <dbReference type="Proteomes" id="UP001148737"/>
    </source>
</evidence>
<accession>A0ACC1R319</accession>
<evidence type="ECO:0000313" key="1">
    <source>
        <dbReference type="EMBL" id="KAJ3497141.1"/>
    </source>
</evidence>